<gene>
    <name evidence="2" type="ORF">EXU32_00385</name>
</gene>
<name>A0A4P6MSL6_9MICO</name>
<keyword evidence="3" id="KW-1185">Reference proteome</keyword>
<dbReference type="OrthoDB" id="4883526at2"/>
<accession>A0A4P6MSL6</accession>
<organism evidence="2 3">
    <name type="scientific">Janibacter limosus</name>
    <dbReference type="NCBI Taxonomy" id="53458"/>
    <lineage>
        <taxon>Bacteria</taxon>
        <taxon>Bacillati</taxon>
        <taxon>Actinomycetota</taxon>
        <taxon>Actinomycetes</taxon>
        <taxon>Micrococcales</taxon>
        <taxon>Intrasporangiaceae</taxon>
        <taxon>Janibacter</taxon>
    </lineage>
</organism>
<dbReference type="KEGG" id="jli:EXU32_00385"/>
<evidence type="ECO:0000313" key="3">
    <source>
        <dbReference type="Proteomes" id="UP000290408"/>
    </source>
</evidence>
<proteinExistence type="predicted"/>
<dbReference type="Proteomes" id="UP000290408">
    <property type="component" value="Chromosome"/>
</dbReference>
<keyword evidence="1" id="KW-0472">Membrane</keyword>
<dbReference type="EMBL" id="CP036164">
    <property type="protein sequence ID" value="QBF44865.1"/>
    <property type="molecule type" value="Genomic_DNA"/>
</dbReference>
<dbReference type="RefSeq" id="WP_130628118.1">
    <property type="nucleotide sequence ID" value="NZ_CP036164.1"/>
</dbReference>
<sequence length="142" mass="14500">MTTTTRPTAPSAAYAKAGLAALSVSLAAGAVAGWVRSDEFWLVAVVFAVCTLGPAVALGWLVFVAGHTVQPDPHVEDSVEARWVERACAGAFVDLVIAAGVALTLTSVLDLDVPGGLVLLAVVAGAGLDSVLRYAVISRRES</sequence>
<feature type="transmembrane region" description="Helical" evidence="1">
    <location>
        <begin position="115"/>
        <end position="136"/>
    </location>
</feature>
<dbReference type="AlphaFoldDB" id="A0A4P6MSL6"/>
<evidence type="ECO:0000313" key="2">
    <source>
        <dbReference type="EMBL" id="QBF44865.1"/>
    </source>
</evidence>
<keyword evidence="1" id="KW-0812">Transmembrane</keyword>
<protein>
    <submittedName>
        <fullName evidence="2">Uncharacterized protein</fullName>
    </submittedName>
</protein>
<feature type="transmembrane region" description="Helical" evidence="1">
    <location>
        <begin position="40"/>
        <end position="66"/>
    </location>
</feature>
<feature type="transmembrane region" description="Helical" evidence="1">
    <location>
        <begin position="87"/>
        <end position="109"/>
    </location>
</feature>
<reference evidence="2 3" key="1">
    <citation type="submission" date="2019-02" db="EMBL/GenBank/DDBJ databases">
        <title>Genomic data mining of an Antarctic deep-sea actinobacterium, Janibacterlimosus P3-3-X1.</title>
        <authorList>
            <person name="Liao L."/>
            <person name="Chen B."/>
        </authorList>
    </citation>
    <scope>NUCLEOTIDE SEQUENCE [LARGE SCALE GENOMIC DNA]</scope>
    <source>
        <strain evidence="2 3">P3-3-X1</strain>
    </source>
</reference>
<feature type="transmembrane region" description="Helical" evidence="1">
    <location>
        <begin position="12"/>
        <end position="34"/>
    </location>
</feature>
<keyword evidence="1" id="KW-1133">Transmembrane helix</keyword>
<evidence type="ECO:0000256" key="1">
    <source>
        <dbReference type="SAM" id="Phobius"/>
    </source>
</evidence>